<dbReference type="InterPro" id="IPR018490">
    <property type="entry name" value="cNMP-bd_dom_sf"/>
</dbReference>
<dbReference type="PROSITE" id="PS50042">
    <property type="entry name" value="CNMP_BINDING_3"/>
    <property type="match status" value="1"/>
</dbReference>
<dbReference type="Pfam" id="PF07690">
    <property type="entry name" value="MFS_1"/>
    <property type="match status" value="1"/>
</dbReference>
<evidence type="ECO:0000256" key="6">
    <source>
        <dbReference type="SAM" id="Phobius"/>
    </source>
</evidence>
<dbReference type="Proteomes" id="UP001056535">
    <property type="component" value="Chromosome"/>
</dbReference>
<dbReference type="SUPFAM" id="SSF51206">
    <property type="entry name" value="cAMP-binding domain-like"/>
    <property type="match status" value="1"/>
</dbReference>
<sequence length="535" mass="55267">MSFLGTAIRNRNLARLETVWAAATLVRWALSILVALYAYDVGGAAAVGLAALARMVPAALLAPRLAMSADRHSRRAVLLASLVARLVLAAGLWALVAAESALGLVLVAAAAYGVAHSLQKPTQAALLTVHARNPAELAAANTLWSMLDNAAFLAGSLLVGALVMLSGVAAGFAACLVPLSLAIVVLVGLPPDRAPAPFEPTSPWDEAVAGVRVVWGSAELRLLTGVLMADIFVQGMVDVLIVITAIDLLDMGEQGAGWLSAAWGAGGIVGGVIAAVLIARKRVAAVVAGGLLLGGLPLITVAVWPEDGLALWLLACFGVGLGLLEVTLLTLTQRLIPADVMARVYGLQETLTISAMAVGSAVASGLVLALGQRGALIGAGLLLPVTAVLIVAHRKLLAAGPTASNADFELLRAVGPFATLPVATVENLAARADHQSVDPEDDVVRQGEQGDCFYVIKVGAVDILKNGRLDAQLGAGDFFGGIALLRDTVRNATVRATTPLDLLVLHREEFMAAVCHPRTRHGLDTVAAQRQQQRD</sequence>
<organism evidence="8 9">
    <name type="scientific">Ornithinimicrobium cryptoxanthini</name>
    <dbReference type="NCBI Taxonomy" id="2934161"/>
    <lineage>
        <taxon>Bacteria</taxon>
        <taxon>Bacillati</taxon>
        <taxon>Actinomycetota</taxon>
        <taxon>Actinomycetes</taxon>
        <taxon>Micrococcales</taxon>
        <taxon>Ornithinimicrobiaceae</taxon>
        <taxon>Ornithinimicrobium</taxon>
    </lineage>
</organism>
<comment type="subcellular location">
    <subcellularLocation>
        <location evidence="1">Cell membrane</location>
        <topology evidence="1">Multi-pass membrane protein</topology>
    </subcellularLocation>
</comment>
<dbReference type="Gene3D" id="2.60.120.10">
    <property type="entry name" value="Jelly Rolls"/>
    <property type="match status" value="1"/>
</dbReference>
<name>A0ABY4YHC2_9MICO</name>
<feature type="domain" description="Cyclic nucleotide-binding" evidence="7">
    <location>
        <begin position="416"/>
        <end position="510"/>
    </location>
</feature>
<keyword evidence="9" id="KW-1185">Reference proteome</keyword>
<keyword evidence="4 6" id="KW-1133">Transmembrane helix</keyword>
<dbReference type="Pfam" id="PF00027">
    <property type="entry name" value="cNMP_binding"/>
    <property type="match status" value="1"/>
</dbReference>
<gene>
    <name evidence="8" type="ORF">NF557_15645</name>
</gene>
<reference evidence="8" key="1">
    <citation type="submission" date="2022-06" db="EMBL/GenBank/DDBJ databases">
        <title>Ornithinimicrobium JY.X270.</title>
        <authorList>
            <person name="Huang Y."/>
        </authorList>
    </citation>
    <scope>NUCLEOTIDE SEQUENCE</scope>
    <source>
        <strain evidence="8">JY.X270</strain>
    </source>
</reference>
<keyword evidence="5 6" id="KW-0472">Membrane</keyword>
<feature type="transmembrane region" description="Helical" evidence="6">
    <location>
        <begin position="222"/>
        <end position="246"/>
    </location>
</feature>
<evidence type="ECO:0000313" key="8">
    <source>
        <dbReference type="EMBL" id="USQ76009.1"/>
    </source>
</evidence>
<dbReference type="InterPro" id="IPR018488">
    <property type="entry name" value="cNMP-bd_CS"/>
</dbReference>
<dbReference type="InterPro" id="IPR014710">
    <property type="entry name" value="RmlC-like_jellyroll"/>
</dbReference>
<evidence type="ECO:0000259" key="7">
    <source>
        <dbReference type="PROSITE" id="PS50042"/>
    </source>
</evidence>
<keyword evidence="3 6" id="KW-0812">Transmembrane</keyword>
<dbReference type="InterPro" id="IPR011701">
    <property type="entry name" value="MFS"/>
</dbReference>
<dbReference type="PANTHER" id="PTHR23513:SF18">
    <property type="entry name" value="INTEGRAL MEMBRANE PROTEIN"/>
    <property type="match status" value="1"/>
</dbReference>
<feature type="transmembrane region" description="Helical" evidence="6">
    <location>
        <begin position="258"/>
        <end position="278"/>
    </location>
</feature>
<dbReference type="SUPFAM" id="SSF103473">
    <property type="entry name" value="MFS general substrate transporter"/>
    <property type="match status" value="1"/>
</dbReference>
<evidence type="ECO:0000313" key="9">
    <source>
        <dbReference type="Proteomes" id="UP001056535"/>
    </source>
</evidence>
<accession>A0ABY4YHC2</accession>
<evidence type="ECO:0000256" key="1">
    <source>
        <dbReference type="ARBA" id="ARBA00004651"/>
    </source>
</evidence>
<dbReference type="SMART" id="SM00100">
    <property type="entry name" value="cNMP"/>
    <property type="match status" value="1"/>
</dbReference>
<feature type="transmembrane region" description="Helical" evidence="6">
    <location>
        <begin position="310"/>
        <end position="331"/>
    </location>
</feature>
<feature type="transmembrane region" description="Helical" evidence="6">
    <location>
        <begin position="20"/>
        <end position="39"/>
    </location>
</feature>
<keyword evidence="2" id="KW-1003">Cell membrane</keyword>
<feature type="transmembrane region" description="Helical" evidence="6">
    <location>
        <begin position="375"/>
        <end position="392"/>
    </location>
</feature>
<dbReference type="InterPro" id="IPR000595">
    <property type="entry name" value="cNMP-bd_dom"/>
</dbReference>
<evidence type="ECO:0000256" key="4">
    <source>
        <dbReference type="ARBA" id="ARBA00022989"/>
    </source>
</evidence>
<feature type="transmembrane region" description="Helical" evidence="6">
    <location>
        <begin position="45"/>
        <end position="65"/>
    </location>
</feature>
<dbReference type="RefSeq" id="WP_252620633.1">
    <property type="nucleotide sequence ID" value="NZ_CP099490.1"/>
</dbReference>
<proteinExistence type="predicted"/>
<feature type="transmembrane region" description="Helical" evidence="6">
    <location>
        <begin position="139"/>
        <end position="163"/>
    </location>
</feature>
<dbReference type="EMBL" id="CP099490">
    <property type="protein sequence ID" value="USQ76009.1"/>
    <property type="molecule type" value="Genomic_DNA"/>
</dbReference>
<dbReference type="Gene3D" id="1.20.1250.20">
    <property type="entry name" value="MFS general substrate transporter like domains"/>
    <property type="match status" value="2"/>
</dbReference>
<evidence type="ECO:0000256" key="2">
    <source>
        <dbReference type="ARBA" id="ARBA00022475"/>
    </source>
</evidence>
<dbReference type="CDD" id="cd00038">
    <property type="entry name" value="CAP_ED"/>
    <property type="match status" value="1"/>
</dbReference>
<dbReference type="PANTHER" id="PTHR23513">
    <property type="entry name" value="INTEGRAL MEMBRANE EFFLUX PROTEIN-RELATED"/>
    <property type="match status" value="1"/>
</dbReference>
<protein>
    <submittedName>
        <fullName evidence="8">Cyclic nucleotide-binding domain-containing protein</fullName>
    </submittedName>
</protein>
<dbReference type="PROSITE" id="PS00888">
    <property type="entry name" value="CNMP_BINDING_1"/>
    <property type="match status" value="1"/>
</dbReference>
<feature type="transmembrane region" description="Helical" evidence="6">
    <location>
        <begin position="351"/>
        <end position="369"/>
    </location>
</feature>
<feature type="transmembrane region" description="Helical" evidence="6">
    <location>
        <begin position="77"/>
        <end position="95"/>
    </location>
</feature>
<dbReference type="PRINTS" id="PR00103">
    <property type="entry name" value="CAMPKINASE"/>
</dbReference>
<evidence type="ECO:0000256" key="3">
    <source>
        <dbReference type="ARBA" id="ARBA00022692"/>
    </source>
</evidence>
<feature type="transmembrane region" description="Helical" evidence="6">
    <location>
        <begin position="285"/>
        <end position="304"/>
    </location>
</feature>
<dbReference type="InterPro" id="IPR036259">
    <property type="entry name" value="MFS_trans_sf"/>
</dbReference>
<evidence type="ECO:0000256" key="5">
    <source>
        <dbReference type="ARBA" id="ARBA00023136"/>
    </source>
</evidence>